<feature type="region of interest" description="Disordered" evidence="5">
    <location>
        <begin position="29"/>
        <end position="59"/>
    </location>
</feature>
<dbReference type="SUPFAM" id="SSF57850">
    <property type="entry name" value="RING/U-box"/>
    <property type="match status" value="1"/>
</dbReference>
<dbReference type="CDD" id="cd06093">
    <property type="entry name" value="PX_domain"/>
    <property type="match status" value="1"/>
</dbReference>
<feature type="compositionally biased region" description="Basic and acidic residues" evidence="5">
    <location>
        <begin position="48"/>
        <end position="58"/>
    </location>
</feature>
<keyword evidence="2 4" id="KW-0863">Zinc-finger</keyword>
<dbReference type="PANTHER" id="PTHR15710:SF243">
    <property type="entry name" value="E3 UBIQUITIN-PROTEIN LIGASE PRAJA-2 ISOFORM X1"/>
    <property type="match status" value="1"/>
</dbReference>
<gene>
    <name evidence="7" type="ORF">N0F65_003992</name>
</gene>
<dbReference type="GO" id="GO:0035091">
    <property type="term" value="F:phosphatidylinositol binding"/>
    <property type="evidence" value="ECO:0007669"/>
    <property type="project" value="InterPro"/>
</dbReference>
<evidence type="ECO:0000313" key="7">
    <source>
        <dbReference type="EMBL" id="DAZ98776.1"/>
    </source>
</evidence>
<dbReference type="GO" id="GO:0008270">
    <property type="term" value="F:zinc ion binding"/>
    <property type="evidence" value="ECO:0007669"/>
    <property type="project" value="UniProtKB-KW"/>
</dbReference>
<accession>A0AAV2YWU0</accession>
<dbReference type="SMART" id="SM00184">
    <property type="entry name" value="RING"/>
    <property type="match status" value="1"/>
</dbReference>
<evidence type="ECO:0000256" key="2">
    <source>
        <dbReference type="ARBA" id="ARBA00022771"/>
    </source>
</evidence>
<proteinExistence type="predicted"/>
<sequence>MGLEMEALLHEALTPSMPPMLLTEPAFEKEPLSPCRRPAATQRAMRKSQSDKPLAHESDDCETTAKVALAASAGINRTMSTVWHSTAAADTDSLSENQRQEIIDRAEEILRDKLHVGIQRGGTCPVCLTDDIDTQLMPCAHCVHAKCIKRWIQLGSSCPVCRKEVTGIEEAFTLPASPSFPPADKDVHLDGAVSEIATSPEEQAFEWGWFEDFDEDQEDLDDSNNADFHSYLYSRSSDAACPLSTRSARRSPLINRDMSTTFAVCRTFAPLRPAYDTLYADSKHAWMRSLPSHRHIAANIQIRSFRIVEARDSKAQHAEYLIELHVDGRYVSRWRRFSELSRFAEKLGKHEFHQARAAWAQVDAESRWFNRLELSYLHQRCKMLEEFAHTLLLECATAHPLADLVEC</sequence>
<dbReference type="EMBL" id="DAKRPA010000097">
    <property type="protein sequence ID" value="DAZ98776.1"/>
    <property type="molecule type" value="Genomic_DNA"/>
</dbReference>
<dbReference type="InterPro" id="IPR013083">
    <property type="entry name" value="Znf_RING/FYVE/PHD"/>
</dbReference>
<dbReference type="Gene3D" id="3.30.1520.10">
    <property type="entry name" value="Phox-like domain"/>
    <property type="match status" value="1"/>
</dbReference>
<evidence type="ECO:0000256" key="1">
    <source>
        <dbReference type="ARBA" id="ARBA00022723"/>
    </source>
</evidence>
<evidence type="ECO:0000256" key="3">
    <source>
        <dbReference type="ARBA" id="ARBA00022833"/>
    </source>
</evidence>
<dbReference type="PROSITE" id="PS50089">
    <property type="entry name" value="ZF_RING_2"/>
    <property type="match status" value="1"/>
</dbReference>
<evidence type="ECO:0000256" key="5">
    <source>
        <dbReference type="SAM" id="MobiDB-lite"/>
    </source>
</evidence>
<comment type="caution">
    <text evidence="7">The sequence shown here is derived from an EMBL/GenBank/DDBJ whole genome shotgun (WGS) entry which is preliminary data.</text>
</comment>
<dbReference type="GO" id="GO:0061630">
    <property type="term" value="F:ubiquitin protein ligase activity"/>
    <property type="evidence" value="ECO:0007669"/>
    <property type="project" value="TreeGrafter"/>
</dbReference>
<protein>
    <recommendedName>
        <fullName evidence="6">RING-type domain-containing protein</fullName>
    </recommendedName>
</protein>
<reference evidence="7" key="1">
    <citation type="submission" date="2022-11" db="EMBL/GenBank/DDBJ databases">
        <authorList>
            <person name="Morgan W.R."/>
            <person name="Tartar A."/>
        </authorList>
    </citation>
    <scope>NUCLEOTIDE SEQUENCE</scope>
    <source>
        <strain evidence="7">ARSEF 373</strain>
    </source>
</reference>
<evidence type="ECO:0000256" key="4">
    <source>
        <dbReference type="PROSITE-ProRule" id="PRU00175"/>
    </source>
</evidence>
<dbReference type="GO" id="GO:0005737">
    <property type="term" value="C:cytoplasm"/>
    <property type="evidence" value="ECO:0007669"/>
    <property type="project" value="TreeGrafter"/>
</dbReference>
<dbReference type="InterPro" id="IPR036871">
    <property type="entry name" value="PX_dom_sf"/>
</dbReference>
<dbReference type="PANTHER" id="PTHR15710">
    <property type="entry name" value="E3 UBIQUITIN-PROTEIN LIGASE PRAJA"/>
    <property type="match status" value="1"/>
</dbReference>
<keyword evidence="1" id="KW-0479">Metal-binding</keyword>
<name>A0AAV2YWU0_9STRA</name>
<dbReference type="Proteomes" id="UP001146120">
    <property type="component" value="Unassembled WGS sequence"/>
</dbReference>
<keyword evidence="8" id="KW-1185">Reference proteome</keyword>
<dbReference type="InterPro" id="IPR001841">
    <property type="entry name" value="Znf_RING"/>
</dbReference>
<dbReference type="Gene3D" id="3.30.40.10">
    <property type="entry name" value="Zinc/RING finger domain, C3HC4 (zinc finger)"/>
    <property type="match status" value="1"/>
</dbReference>
<dbReference type="SUPFAM" id="SSF64268">
    <property type="entry name" value="PX domain"/>
    <property type="match status" value="1"/>
</dbReference>
<dbReference type="Pfam" id="PF13639">
    <property type="entry name" value="zf-RING_2"/>
    <property type="match status" value="1"/>
</dbReference>
<evidence type="ECO:0000313" key="8">
    <source>
        <dbReference type="Proteomes" id="UP001146120"/>
    </source>
</evidence>
<reference evidence="7" key="2">
    <citation type="journal article" date="2023" name="Microbiol Resour">
        <title>Decontamination and Annotation of the Draft Genome Sequence of the Oomycete Lagenidium giganteum ARSEF 373.</title>
        <authorList>
            <person name="Morgan W.R."/>
            <person name="Tartar A."/>
        </authorList>
    </citation>
    <scope>NUCLEOTIDE SEQUENCE</scope>
    <source>
        <strain evidence="7">ARSEF 373</strain>
    </source>
</reference>
<keyword evidence="3" id="KW-0862">Zinc</keyword>
<evidence type="ECO:0000259" key="6">
    <source>
        <dbReference type="PROSITE" id="PS50089"/>
    </source>
</evidence>
<feature type="domain" description="RING-type" evidence="6">
    <location>
        <begin position="124"/>
        <end position="162"/>
    </location>
</feature>
<dbReference type="AlphaFoldDB" id="A0AAV2YWU0"/>
<dbReference type="GO" id="GO:0016567">
    <property type="term" value="P:protein ubiquitination"/>
    <property type="evidence" value="ECO:0007669"/>
    <property type="project" value="TreeGrafter"/>
</dbReference>
<organism evidence="7 8">
    <name type="scientific">Lagenidium giganteum</name>
    <dbReference type="NCBI Taxonomy" id="4803"/>
    <lineage>
        <taxon>Eukaryota</taxon>
        <taxon>Sar</taxon>
        <taxon>Stramenopiles</taxon>
        <taxon>Oomycota</taxon>
        <taxon>Peronosporomycetes</taxon>
        <taxon>Pythiales</taxon>
        <taxon>Pythiaceae</taxon>
    </lineage>
</organism>